<dbReference type="PRINTS" id="PR00080">
    <property type="entry name" value="SDRFAMILY"/>
</dbReference>
<sequence length="234" mass="24345">MQISGSVALVTGANRGIGRHFVQQLLERGAKKVYATARNPELVDIPGVEALKLDITDPAAVTAAAEAAQDVTLLINNAGSATYANLIDADLDKIRLEMDTHYYGTLRMVRAFAPILGAGGGGAIVNVLSALSWFSYDGSNAYSAAKAAEWSLTNGVRLELRGQGTLVTGVHLGAAATDMLARSGYEGDAIDPAEVSRAALDGVEAGHIEVVVDEWSARVKASLAGDPSLFYAAS</sequence>
<dbReference type="Pfam" id="PF00106">
    <property type="entry name" value="adh_short"/>
    <property type="match status" value="1"/>
</dbReference>
<dbReference type="EMBL" id="JBHSPA010000023">
    <property type="protein sequence ID" value="MFC5825812.1"/>
    <property type="molecule type" value="Genomic_DNA"/>
</dbReference>
<comment type="similarity">
    <text evidence="1 3">Belongs to the short-chain dehydrogenases/reductases (SDR) family.</text>
</comment>
<dbReference type="Proteomes" id="UP001596058">
    <property type="component" value="Unassembled WGS sequence"/>
</dbReference>
<keyword evidence="2" id="KW-0560">Oxidoreductase</keyword>
<gene>
    <name evidence="4" type="ORF">ACFPZ3_18275</name>
</gene>
<dbReference type="Gene3D" id="3.40.50.720">
    <property type="entry name" value="NAD(P)-binding Rossmann-like Domain"/>
    <property type="match status" value="1"/>
</dbReference>
<name>A0ABW1CJZ4_9ACTN</name>
<accession>A0ABW1CJZ4</accession>
<dbReference type="PANTHER" id="PTHR44196">
    <property type="entry name" value="DEHYDROGENASE/REDUCTASE SDR FAMILY MEMBER 7B"/>
    <property type="match status" value="1"/>
</dbReference>
<proteinExistence type="inferred from homology"/>
<comment type="caution">
    <text evidence="4">The sequence shown here is derived from an EMBL/GenBank/DDBJ whole genome shotgun (WGS) entry which is preliminary data.</text>
</comment>
<dbReference type="RefSeq" id="WP_379515327.1">
    <property type="nucleotide sequence ID" value="NZ_JBHSPA010000023.1"/>
</dbReference>
<evidence type="ECO:0000256" key="1">
    <source>
        <dbReference type="ARBA" id="ARBA00006484"/>
    </source>
</evidence>
<dbReference type="InterPro" id="IPR002347">
    <property type="entry name" value="SDR_fam"/>
</dbReference>
<evidence type="ECO:0000313" key="4">
    <source>
        <dbReference type="EMBL" id="MFC5825812.1"/>
    </source>
</evidence>
<protein>
    <submittedName>
        <fullName evidence="4">SDR family oxidoreductase</fullName>
    </submittedName>
</protein>
<evidence type="ECO:0000256" key="2">
    <source>
        <dbReference type="ARBA" id="ARBA00023002"/>
    </source>
</evidence>
<evidence type="ECO:0000313" key="5">
    <source>
        <dbReference type="Proteomes" id="UP001596058"/>
    </source>
</evidence>
<dbReference type="PANTHER" id="PTHR44196:SF1">
    <property type="entry name" value="DEHYDROGENASE_REDUCTASE SDR FAMILY MEMBER 7B"/>
    <property type="match status" value="1"/>
</dbReference>
<dbReference type="SUPFAM" id="SSF51735">
    <property type="entry name" value="NAD(P)-binding Rossmann-fold domains"/>
    <property type="match status" value="1"/>
</dbReference>
<dbReference type="PRINTS" id="PR00081">
    <property type="entry name" value="GDHRDH"/>
</dbReference>
<evidence type="ECO:0000256" key="3">
    <source>
        <dbReference type="RuleBase" id="RU000363"/>
    </source>
</evidence>
<reference evidence="5" key="1">
    <citation type="journal article" date="2019" name="Int. J. Syst. Evol. Microbiol.">
        <title>The Global Catalogue of Microorganisms (GCM) 10K type strain sequencing project: providing services to taxonomists for standard genome sequencing and annotation.</title>
        <authorList>
            <consortium name="The Broad Institute Genomics Platform"/>
            <consortium name="The Broad Institute Genome Sequencing Center for Infectious Disease"/>
            <person name="Wu L."/>
            <person name="Ma J."/>
        </authorList>
    </citation>
    <scope>NUCLEOTIDE SEQUENCE [LARGE SCALE GENOMIC DNA]</scope>
    <source>
        <strain evidence="5">CCUG 53903</strain>
    </source>
</reference>
<dbReference type="InterPro" id="IPR036291">
    <property type="entry name" value="NAD(P)-bd_dom_sf"/>
</dbReference>
<dbReference type="NCBIfam" id="NF006119">
    <property type="entry name" value="PRK08264.1-5"/>
    <property type="match status" value="1"/>
</dbReference>
<keyword evidence="5" id="KW-1185">Reference proteome</keyword>
<organism evidence="4 5">
    <name type="scientific">Nonomuraea insulae</name>
    <dbReference type="NCBI Taxonomy" id="1616787"/>
    <lineage>
        <taxon>Bacteria</taxon>
        <taxon>Bacillati</taxon>
        <taxon>Actinomycetota</taxon>
        <taxon>Actinomycetes</taxon>
        <taxon>Streptosporangiales</taxon>
        <taxon>Streptosporangiaceae</taxon>
        <taxon>Nonomuraea</taxon>
    </lineage>
</organism>